<evidence type="ECO:0000256" key="5">
    <source>
        <dbReference type="ARBA" id="ARBA00023098"/>
    </source>
</evidence>
<dbReference type="OrthoDB" id="9770329at2"/>
<accession>A0A3N4MIA3</accession>
<protein>
    <submittedName>
        <fullName evidence="9">Sterol desaturase family protein</fullName>
    </submittedName>
</protein>
<dbReference type="GO" id="GO:0008610">
    <property type="term" value="P:lipid biosynthetic process"/>
    <property type="evidence" value="ECO:0007669"/>
    <property type="project" value="InterPro"/>
</dbReference>
<dbReference type="AlphaFoldDB" id="A0A3N4MIA3"/>
<dbReference type="GO" id="GO:0012505">
    <property type="term" value="C:endomembrane system"/>
    <property type="evidence" value="ECO:0007669"/>
    <property type="project" value="UniProtKB-SubCell"/>
</dbReference>
<dbReference type="InterPro" id="IPR006694">
    <property type="entry name" value="Fatty_acid_hydroxylase"/>
</dbReference>
<dbReference type="RefSeq" id="WP_120514446.1">
    <property type="nucleotide sequence ID" value="NZ_QXZY01000001.1"/>
</dbReference>
<gene>
    <name evidence="9" type="ORF">EG028_02440</name>
</gene>
<dbReference type="PANTHER" id="PTHR21624:SF1">
    <property type="entry name" value="ALKYLGLYCEROL MONOOXYGENASE"/>
    <property type="match status" value="1"/>
</dbReference>
<evidence type="ECO:0000256" key="6">
    <source>
        <dbReference type="ARBA" id="ARBA00023136"/>
    </source>
</evidence>
<dbReference type="Pfam" id="PF04116">
    <property type="entry name" value="FA_hydroxylase"/>
    <property type="match status" value="1"/>
</dbReference>
<dbReference type="EMBL" id="RMBX01000001">
    <property type="protein sequence ID" value="RPD43175.1"/>
    <property type="molecule type" value="Genomic_DNA"/>
</dbReference>
<evidence type="ECO:0000256" key="7">
    <source>
        <dbReference type="SAM" id="Phobius"/>
    </source>
</evidence>
<keyword evidence="10" id="KW-1185">Reference proteome</keyword>
<evidence type="ECO:0000313" key="10">
    <source>
        <dbReference type="Proteomes" id="UP000279089"/>
    </source>
</evidence>
<keyword evidence="6 7" id="KW-0472">Membrane</keyword>
<evidence type="ECO:0000256" key="2">
    <source>
        <dbReference type="ARBA" id="ARBA00022692"/>
    </source>
</evidence>
<keyword evidence="2 7" id="KW-0812">Transmembrane</keyword>
<evidence type="ECO:0000256" key="4">
    <source>
        <dbReference type="ARBA" id="ARBA00023002"/>
    </source>
</evidence>
<name>A0A3N4MIA3_9BACT</name>
<dbReference type="PANTHER" id="PTHR21624">
    <property type="entry name" value="STEROL DESATURASE-RELATED PROTEIN"/>
    <property type="match status" value="1"/>
</dbReference>
<dbReference type="GO" id="GO:0016020">
    <property type="term" value="C:membrane"/>
    <property type="evidence" value="ECO:0007669"/>
    <property type="project" value="GOC"/>
</dbReference>
<keyword evidence="5" id="KW-0443">Lipid metabolism</keyword>
<feature type="transmembrane region" description="Helical" evidence="7">
    <location>
        <begin position="46"/>
        <end position="67"/>
    </location>
</feature>
<evidence type="ECO:0000313" key="9">
    <source>
        <dbReference type="EMBL" id="RPD43175.1"/>
    </source>
</evidence>
<dbReference type="InterPro" id="IPR051689">
    <property type="entry name" value="Sterol_desaturase/TMEM195"/>
</dbReference>
<evidence type="ECO:0000256" key="1">
    <source>
        <dbReference type="ARBA" id="ARBA00004127"/>
    </source>
</evidence>
<dbReference type="GO" id="GO:0050479">
    <property type="term" value="F:glyceryl-ether monooxygenase activity"/>
    <property type="evidence" value="ECO:0007669"/>
    <property type="project" value="TreeGrafter"/>
</dbReference>
<feature type="domain" description="Fatty acid hydroxylase" evidence="8">
    <location>
        <begin position="82"/>
        <end position="215"/>
    </location>
</feature>
<feature type="transmembrane region" description="Helical" evidence="7">
    <location>
        <begin position="79"/>
        <end position="96"/>
    </location>
</feature>
<keyword evidence="4" id="KW-0560">Oxidoreductase</keyword>
<dbReference type="GO" id="GO:0005506">
    <property type="term" value="F:iron ion binding"/>
    <property type="evidence" value="ECO:0007669"/>
    <property type="project" value="InterPro"/>
</dbReference>
<proteinExistence type="predicted"/>
<comment type="subcellular location">
    <subcellularLocation>
        <location evidence="1">Endomembrane system</location>
        <topology evidence="1">Multi-pass membrane protein</topology>
    </subcellularLocation>
</comment>
<evidence type="ECO:0000256" key="3">
    <source>
        <dbReference type="ARBA" id="ARBA00022989"/>
    </source>
</evidence>
<comment type="caution">
    <text evidence="9">The sequence shown here is derived from an EMBL/GenBank/DDBJ whole genome shotgun (WGS) entry which is preliminary data.</text>
</comment>
<evidence type="ECO:0000259" key="8">
    <source>
        <dbReference type="Pfam" id="PF04116"/>
    </source>
</evidence>
<sequence length="407" mass="48167">MHHLNWIALSIGGFLFFIGLEYLVSRRTGKNYFQFAESIANLNIGIAERLLDIFVTGLFYFFFDYIYRHFAIWDIRPNWATWFLLFLATDLVWYWYHRLAHEVNVLWAAHVVHHQSEDFNYTVSARITVFQAAARCLFWSVLPLIGFPPAMITALLLVHGLYPFFIHTQTIGRLGILEYFMVTPSHHRVHHSSNEKYLDKNYGDVLIIWDKMFGTFVREDEKEPCVYGLTTPLKSHSFLWQQFHFMLELGTAFRRATSWKQRWNVIFGKPDDIDPAIRGQLEDIWLRKTESRKQTKGQRIYIIIQTVISISLLFVVSLLEAYIPAGLAVFIVLFILISLVNTGAILEQKKWFFYLEYARMLLLAVTCMLYFQHLYVFVSVLIFVGLLTFYFSKIEESFKRWLFQRIH</sequence>
<feature type="transmembrane region" description="Helical" evidence="7">
    <location>
        <begin position="358"/>
        <end position="391"/>
    </location>
</feature>
<feature type="transmembrane region" description="Helical" evidence="7">
    <location>
        <begin position="325"/>
        <end position="346"/>
    </location>
</feature>
<feature type="transmembrane region" description="Helical" evidence="7">
    <location>
        <begin position="6"/>
        <end position="25"/>
    </location>
</feature>
<feature type="transmembrane region" description="Helical" evidence="7">
    <location>
        <begin position="136"/>
        <end position="158"/>
    </location>
</feature>
<organism evidence="9 10">
    <name type="scientific">Chitinophaga barathri</name>
    <dbReference type="NCBI Taxonomy" id="1647451"/>
    <lineage>
        <taxon>Bacteria</taxon>
        <taxon>Pseudomonadati</taxon>
        <taxon>Bacteroidota</taxon>
        <taxon>Chitinophagia</taxon>
        <taxon>Chitinophagales</taxon>
        <taxon>Chitinophagaceae</taxon>
        <taxon>Chitinophaga</taxon>
    </lineage>
</organism>
<feature type="transmembrane region" description="Helical" evidence="7">
    <location>
        <begin position="300"/>
        <end position="319"/>
    </location>
</feature>
<dbReference type="GO" id="GO:0006643">
    <property type="term" value="P:membrane lipid metabolic process"/>
    <property type="evidence" value="ECO:0007669"/>
    <property type="project" value="TreeGrafter"/>
</dbReference>
<reference evidence="10" key="1">
    <citation type="submission" date="2018-11" db="EMBL/GenBank/DDBJ databases">
        <title>Chitinophaga lutea sp.nov., isolate from arsenic contaminated soil.</title>
        <authorList>
            <person name="Zong Y."/>
        </authorList>
    </citation>
    <scope>NUCLEOTIDE SEQUENCE [LARGE SCALE GENOMIC DNA]</scope>
    <source>
        <strain evidence="10">YLT18</strain>
    </source>
</reference>
<keyword evidence="3 7" id="KW-1133">Transmembrane helix</keyword>
<dbReference type="Proteomes" id="UP000279089">
    <property type="component" value="Unassembled WGS sequence"/>
</dbReference>